<feature type="disulfide bond" evidence="5">
    <location>
        <begin position="3447"/>
        <end position="3456"/>
    </location>
</feature>
<dbReference type="Gene3D" id="2.10.10.10">
    <property type="entry name" value="Fibronectin, type II, collagen-binding"/>
    <property type="match status" value="1"/>
</dbReference>
<feature type="domain" description="EGF-like" evidence="8">
    <location>
        <begin position="2012"/>
        <end position="2051"/>
    </location>
</feature>
<sequence length="4027" mass="438469">VCSANLTVVFAVDGSYKMGEARFRLVGDFISNISRNFDIDINKTWFITAVEGNGTYVYKTRAELNNFLGLYFPNTSQVVLGKALDSVRYQLSDNETRRDVPVVVLVIASHKSDDDIAVSAISLKKWNATLIAVGIGDEISPGQMREIASDPDSDYFVECNGTSCLFTKSMTIARTICQVVDRCVSYPCHNNGTCTSSKDGYKCKCSPEFHGVNCEMSKSVDFLSLGCFIDINDTSTFSSLETVNATYLDGSFSTRKNAVLKCALESAKMDYKAFAVFDGGACYSGIFAHFNYSVYNATSCPAGGKGGPLVSEVYLLGAKCGKLLDLQQSAIHLSNSTIKGSSYNESWGIPLVGGGFSWCPSTSDQNRTLEINFGRKTLLTEVTVQGKNGSRDFADNICFGSTVDGVSGVQKILKTTVGCVVRGSSILRRSMAVVTYSSSRTYLSQLPLVDSNTLWCPTASDLDPFLTVNLGSVFNVSALQLQGSEDPSERPHTFCLSYSGDGIRFLDFSVSGSSCQLFKLTNRSGDGDVARQYTFIPPRLVNSVILEPKYPILNTNDGYCIRTNFEGCVTTTPNGELISKGCVGTIREKCCVFPFLYKGMEIYSCIREDHNQAWCATTDNFDKDQLWDNCQVGFSNPCYTKPCFNGGTCIEDLITWRYQCICTEKFIGNNCEEDFDECYNSLCQNGGTCINTDGDYRCECNYGYTGKDCHLDVHFSELEIGFAIDGSASIQFYGKTNFQKLKDFVTKLTRSFNVSNNETRVGLIVYSTNSTLAFNLDRYSSLNRTIEATNNATYPGGGTFTGKALNLAATGLFNDSVIRASVSQVLVLVTDGVSTDDVIEPADSLSSVFVYVVGVGKNYELSQLQRIARDKQERVFPTEFDKLQNVADDVRGQICLDIDKCCDNPCRFGGICTNGGLNCTCSEGFQGPTCSKDVKECQNPNASCTSGKACTETFGGYECTCANTSLYGANCTKDCGKNFTVLFLVDTARDVGSDNLKRQIEFIISVASTINFNHIAVISYATKAEVIITPGQASNFSEFAQTLREANYSLDHLKNLGKAFEKAQEISHLFTASKPGITVAMISGKSHDDPAPPATDLKKRGVTIVAIVFTGAGYSMVQVSLFVSKPDTDHIVTTEFSSLKYSVNIARDAICKASNPCSYADCPALHTCQNIYGENGGFRCIPPVDACNPTNPCNNGGTCVVTDNSFNCTCPPGIGGQNCTEDFVNECDSAPCRNGGQCIDLLGRFKCDCPETFSGKFCEVSCSTKKFNVVFLVDGSGSIEFQGRGNFQRSKDFIKALINNFEVGRDLINVATVLFWDRFAIIHRLNTFYTKEEVLNAIQDMPYPGGGTRTGQGLDVIRNSILTNLGVRSQLTNIVVVVTDGLSQDSVSTPAKKLRDMGVIIISIGVGCCFYRPELNEMATDPDNTHVFDVAFRGLETIVEPLFEQICFATDFCSARPCENGGNCTNEADDFRCNCTEQWTGKNCSVDVDECSLNITQCADNQVCHNFPGGSACLCTNQRYGSSCSIQCNHTKMDVGFLIDSSGSINNADKYNFQRIKDYIKGFIKSVVIGENDTRIGIATYSSQGNFKIRFNFTAFSSAESLVEATQNIPYDSGNTHTGEALNRIRLDLFSTIRERLPAVLIVLTDGRSQDNVTLPSKLIRDNGVHVISVGVGSADYDELAVIASVPNKGNIFNVSFTSLNNLVGSLVESVCRGANPCDPSPCKNQGICHAEYGREFRCQCPPGLTGKTCELDVDECFNNPCTNNAVSCTNTFGSYECNCQPMFTGKKCHIEITSHVFDLAILFDGSTFITREGFGQTQLFAKTVLSSFNISQDQSNVACTVYARDVRVSFNFTDNYSLSAVSRAIDDIAYLNQPLLNITAALTVVSNTLFANGRQNVTRIVLVFVSDILSGNLTEVTQDLHQQGIIVITIGVGFKFLKSQLEILANKPFLVLTTTLQHIDTVEGITGGQIAQVVDPCASFPCRNGGNCTSNKGNYSCVCAYGFTGENCEEDIDECSISLPPSCDSGKRCINTRGAYQCVCIGNQYGSECQHDFDDTEIDIAFLLDGSQVVTKDNFLHFLALIKSTTASLNVSKNGTHVAVAVYGDKANLVIGFNDHLNQSSLDLAVDLITYSESRLSNMGAGLEVVSAAFSSNAARPNATHVLVILTSSKSQDDIEVPSHRLLTSTKVNVFTIGFGTEYSNGQLKEISSDPDDSFVVTVNNGGTLPMEVVLFKATLAIGIDPCSSSPCMNGSCSNSEGGYICNCTEGFSGRNCEKENDQCHPDPCKNGGACQILPLNSYYCICLKGWTGRNCESDVAECSEQNDVCLQGNCVEKSGDYHCNCYSGFAGRQCDKVCTEKNFDLAFMIDGSASLNQWGENNYKKIINATRNIISLFSDNDQTKFGIVVYATTADVRADFLFTRSQVDAVLANMSYPSGWTRIGTGLNTTREDLFTGGRQNTHRILVVFTDGTSVDGVSVASQLLHDTNVTIIVIGLGEWYDINQVQRMASDPQAETILLTTPNKLQGVEWRIHEMICKGIDHCFSSPCKNHQLCINSLEGYRCDCGPGFTGPNCEEAVDICSNDTCSDGKVCLSSIGFTGCVCPTGFYGENCTFACSNTIDLVFLLDGSSDVTFNNFRSTVRFTRNLAKVFDVSASDAHVALVVYAEETETVFNLTKHLFYQQLQRAISGAQYPNTKKRNVGGGLRRVDNILASGGRQGVPKLVISVQNGESDDGIDVISQELKAKGIKVFGLGINNLISNGQIKEIAYKPNEDYFHLVAYDNMDSPGVVQSLKQAICKDLDPCTAEPCLDGGTCISREDSFICTCPIGFTGAACENEISPCVPNPCQYDGSCIIVPSSPSYKCECKPGFASAKCEDDINECDARPCQNSGRCINTQGSYYCQCPSGFLGINCEKICTRQVFNLAFLIDGSASIKSLPSDDISRYKALTKSIYNFYNVSQHGANVGAVVYSTNGTTEFTFDQFYSKYEIDRVIDGIVFPGESTRTGNGLTLVRYSLFAGGRGGIPNFLVVLTDGVAIDHITLPSAFLRAMNVYILAVGIGDFYSRTQLKGIASDPDASYVFEASSFDVLQTTASRVKERICRVVDHCFSNPCNNGATCDSLSDSFRCNCPSGFTGKTCETDINECSPVNSSLCNSLMEICINFPGTHICNCLPGKFGYNTIPSQSSCNAEYNAIFNIGFIIYTGDSIDRYRKSNFAKEIAFVNGLAKSFNVNSNDTNVGIITYSGDAKVRYRFGDVSNQTDLEKALNTISINGSGRNIGNALQLARTDLFNRSNPERVEKVRNILVVITDGGSDDDLAVPTSALKEDNVTIFSVGIDRYVRGQLNEMASDPDSDHVFTIDFYDDLGHTVPPLKDSIIREVDPCATNPCSNGGTCQNLVNGGFLCTCLSEWTGSRCDIQVTPCTLPPHPCNNNGNCIAIVANETTRCECFKGWRGDNCSSDIDECLDSPCLNGGNCANTAGGYDCQCPLAFTGDNCEVHCDHQVMNLGFLVDGSAAVELSGKGNFNKSLVFVSKLIGSFDVSKNATRPGLVVFSEDPHLVFNFSLYETLSDVMASTQMASFPGRGRKTGKALHFVRRNLFGESAIRNKSIKNNYLIFLSNGASYDFVKTPARLLREQNVTIFSIGIGNNNDVDQLIEIAGDNRTRLYQTNYRELDGLHKKLKQEICRLQEINVCASAPCLNGGTCINTGADFRCMCTRGFYGNQCQLGCVFGELGIKTPNERRVPDRYMTSSSERDSSHAAHRARIGIEAIGTWEDGWCSSASDPNPYIQVFFEYLVNITEIETEGVEDGTTNLWVESYYLSLSNSSTATSFVNYTERGETRIFKANTNISAVNVSLHGTNAHYIRIHPINHTGSFPCLRLALYGCDTEEDFLSFTSSLLERVANSPLSSEPLSDTRLAVVPVALLLALLLGSLFFLLPMSSPSPLGQPPRSTTVRINSDDPPPNGVVPMVPMFEVQSLTMQLGPENKDFHVEGVNTTSSDAIFASDNKIFSFDRQISVSRQSQLNLID</sequence>
<feature type="disulfide bond" evidence="5">
    <location>
        <begin position="205"/>
        <end position="214"/>
    </location>
</feature>
<feature type="domain" description="VWFA" evidence="9">
    <location>
        <begin position="980"/>
        <end position="1150"/>
    </location>
</feature>
<dbReference type="PROSITE" id="PS00010">
    <property type="entry name" value="ASX_HYDROXYL"/>
    <property type="match status" value="10"/>
</dbReference>
<feature type="disulfide bond" evidence="5">
    <location>
        <begin position="2304"/>
        <end position="2313"/>
    </location>
</feature>
<feature type="disulfide bond" evidence="5">
    <location>
        <begin position="2000"/>
        <end position="2009"/>
    </location>
</feature>
<feature type="domain" description="EGF-like" evidence="8">
    <location>
        <begin position="3378"/>
        <end position="3415"/>
    </location>
</feature>
<feature type="domain" description="EGF-like" evidence="8">
    <location>
        <begin position="1449"/>
        <end position="1485"/>
    </location>
</feature>
<feature type="domain" description="EGF-like" evidence="8">
    <location>
        <begin position="1714"/>
        <end position="1751"/>
    </location>
</feature>
<dbReference type="SUPFAM" id="SSF57440">
    <property type="entry name" value="Kringle-like"/>
    <property type="match status" value="1"/>
</dbReference>
<dbReference type="CDD" id="cd01450">
    <property type="entry name" value="vWFA_subfamily_ECM"/>
    <property type="match status" value="7"/>
</dbReference>
<feature type="non-terminal residue" evidence="11">
    <location>
        <position position="1"/>
    </location>
</feature>
<evidence type="ECO:0000259" key="8">
    <source>
        <dbReference type="PROSITE" id="PS50026"/>
    </source>
</evidence>
<feature type="disulfide bond" evidence="5">
    <location>
        <begin position="2343"/>
        <end position="2352"/>
    </location>
</feature>
<feature type="domain" description="EGF-like" evidence="8">
    <location>
        <begin position="2316"/>
        <end position="2353"/>
    </location>
</feature>
<feature type="domain" description="VWFA" evidence="9">
    <location>
        <begin position="2362"/>
        <end position="2535"/>
    </location>
</feature>
<feature type="domain" description="EGF-like" evidence="8">
    <location>
        <begin position="933"/>
        <end position="972"/>
    </location>
</feature>
<feature type="domain" description="VWFA" evidence="9">
    <location>
        <begin position="2922"/>
        <end position="3095"/>
    </location>
</feature>
<evidence type="ECO:0000256" key="3">
    <source>
        <dbReference type="ARBA" id="ARBA00023157"/>
    </source>
</evidence>
<feature type="domain" description="EGF-like" evidence="8">
    <location>
        <begin position="1487"/>
        <end position="1525"/>
    </location>
</feature>
<dbReference type="InterPro" id="IPR008979">
    <property type="entry name" value="Galactose-bd-like_sf"/>
</dbReference>
<dbReference type="SUPFAM" id="SSF57196">
    <property type="entry name" value="EGF/Laminin"/>
    <property type="match status" value="14"/>
</dbReference>
<reference evidence="11 12" key="1">
    <citation type="submission" date="2022-05" db="EMBL/GenBank/DDBJ databases">
        <authorList>
            <consortium name="Genoscope - CEA"/>
            <person name="William W."/>
        </authorList>
    </citation>
    <scope>NUCLEOTIDE SEQUENCE [LARGE SCALE GENOMIC DNA]</scope>
</reference>
<feature type="domain" description="F5/8 type C" evidence="7">
    <location>
        <begin position="3727"/>
        <end position="3884"/>
    </location>
</feature>
<dbReference type="EMBL" id="CALNXK010000015">
    <property type="protein sequence ID" value="CAH3047119.1"/>
    <property type="molecule type" value="Genomic_DNA"/>
</dbReference>
<proteinExistence type="predicted"/>
<feature type="disulfide bond" evidence="5">
    <location>
        <begin position="1780"/>
        <end position="1789"/>
    </location>
</feature>
<dbReference type="CDD" id="cd01472">
    <property type="entry name" value="vWA_collagen"/>
    <property type="match status" value="2"/>
</dbReference>
<evidence type="ECO:0000256" key="1">
    <source>
        <dbReference type="ARBA" id="ARBA00022536"/>
    </source>
</evidence>
<dbReference type="PROSITE" id="PS50234">
    <property type="entry name" value="VWFA"/>
    <property type="match status" value="12"/>
</dbReference>
<feature type="disulfide bond" evidence="5">
    <location>
        <begin position="3714"/>
        <end position="3723"/>
    </location>
</feature>
<gene>
    <name evidence="11" type="ORF">PLOB_00010079</name>
</gene>
<feature type="domain" description="VWFA" evidence="9">
    <location>
        <begin position="3504"/>
        <end position="3683"/>
    </location>
</feature>
<feature type="domain" description="EGF-like" evidence="8">
    <location>
        <begin position="1183"/>
        <end position="1220"/>
    </location>
</feature>
<feature type="domain" description="VWFA" evidence="9">
    <location>
        <begin position="7"/>
        <end position="176"/>
    </location>
</feature>
<evidence type="ECO:0000259" key="10">
    <source>
        <dbReference type="PROSITE" id="PS51092"/>
    </source>
</evidence>
<feature type="disulfide bond" evidence="5">
    <location>
        <begin position="3485"/>
        <end position="3494"/>
    </location>
</feature>
<dbReference type="Proteomes" id="UP001159405">
    <property type="component" value="Unassembled WGS sequence"/>
</dbReference>
<feature type="disulfide bond" evidence="5">
    <location>
        <begin position="3405"/>
        <end position="3414"/>
    </location>
</feature>
<dbReference type="CDD" id="cd00054">
    <property type="entry name" value="EGF_CA"/>
    <property type="match status" value="21"/>
</dbReference>
<feature type="disulfide bond" evidence="5">
    <location>
        <begin position="2903"/>
        <end position="2912"/>
    </location>
</feature>
<feature type="domain" description="EGF-like" evidence="8">
    <location>
        <begin position="2877"/>
        <end position="2913"/>
    </location>
</feature>
<comment type="caution">
    <text evidence="11">The sequence shown here is derived from an EMBL/GenBank/DDBJ whole genome shotgun (WGS) entry which is preliminary data.</text>
</comment>
<dbReference type="InterPro" id="IPR036943">
    <property type="entry name" value="FN_type2_sf"/>
</dbReference>
<feature type="domain" description="EGF-like" evidence="8">
    <location>
        <begin position="897"/>
        <end position="931"/>
    </location>
</feature>
<dbReference type="Gene3D" id="2.60.120.260">
    <property type="entry name" value="Galactose-binding domain-like"/>
    <property type="match status" value="3"/>
</dbReference>
<evidence type="ECO:0000313" key="12">
    <source>
        <dbReference type="Proteomes" id="UP001159405"/>
    </source>
</evidence>
<feature type="domain" description="Fibronectin type-II" evidence="10">
    <location>
        <begin position="586"/>
        <end position="632"/>
    </location>
</feature>
<dbReference type="InterPro" id="IPR000562">
    <property type="entry name" value="FN_type2_dom"/>
</dbReference>
<feature type="domain" description="EGF-like" evidence="8">
    <location>
        <begin position="3417"/>
        <end position="3457"/>
    </location>
</feature>
<feature type="domain" description="EGF-like" evidence="8">
    <location>
        <begin position="2277"/>
        <end position="2314"/>
    </location>
</feature>
<evidence type="ECO:0000259" key="7">
    <source>
        <dbReference type="PROSITE" id="PS50022"/>
    </source>
</evidence>
<dbReference type="Gene3D" id="3.40.50.410">
    <property type="entry name" value="von Willebrand factor, type A domain"/>
    <property type="match status" value="12"/>
</dbReference>
<feature type="domain" description="EGF-like" evidence="8">
    <location>
        <begin position="634"/>
        <end position="672"/>
    </location>
</feature>
<feature type="disulfide bond" evidence="5">
    <location>
        <begin position="2041"/>
        <end position="2050"/>
    </location>
</feature>
<feature type="disulfide bond" evidence="5">
    <location>
        <begin position="2602"/>
        <end position="2611"/>
    </location>
</feature>
<feature type="domain" description="EGF-like" evidence="8">
    <location>
        <begin position="3102"/>
        <end position="3138"/>
    </location>
</feature>
<dbReference type="Pfam" id="PF12661">
    <property type="entry name" value="hEGF"/>
    <property type="match status" value="2"/>
</dbReference>
<protein>
    <submittedName>
        <fullName evidence="11">Uncharacterized protein</fullName>
    </submittedName>
</protein>
<evidence type="ECO:0000313" key="11">
    <source>
        <dbReference type="EMBL" id="CAH3047119.1"/>
    </source>
</evidence>
<evidence type="ECO:0000256" key="4">
    <source>
        <dbReference type="ARBA" id="ARBA00023180"/>
    </source>
</evidence>
<dbReference type="InterPro" id="IPR050525">
    <property type="entry name" value="ECM_Assembly_Org"/>
</dbReference>
<dbReference type="InterPro" id="IPR002035">
    <property type="entry name" value="VWF_A"/>
</dbReference>
<dbReference type="SMART" id="SM00327">
    <property type="entry name" value="VWA"/>
    <property type="match status" value="12"/>
</dbReference>
<dbReference type="Gene3D" id="2.10.25.10">
    <property type="entry name" value="Laminin"/>
    <property type="match status" value="23"/>
</dbReference>
<feature type="domain" description="EGF-like" evidence="8">
    <location>
        <begin position="2538"/>
        <end position="2574"/>
    </location>
</feature>
<feature type="disulfide bond" evidence="5">
    <location>
        <begin position="662"/>
        <end position="671"/>
    </location>
</feature>
<feature type="domain" description="VWFA" evidence="9">
    <location>
        <begin position="1534"/>
        <end position="1711"/>
    </location>
</feature>
<feature type="domain" description="EGF-like" evidence="8">
    <location>
        <begin position="1753"/>
        <end position="1790"/>
    </location>
</feature>
<dbReference type="SUPFAM" id="SSF49785">
    <property type="entry name" value="Galactose-binding domain-like"/>
    <property type="match status" value="2"/>
</dbReference>
<dbReference type="PROSITE" id="PS01187">
    <property type="entry name" value="EGF_CA"/>
    <property type="match status" value="5"/>
</dbReference>
<evidence type="ECO:0000256" key="2">
    <source>
        <dbReference type="ARBA" id="ARBA00022737"/>
    </source>
</evidence>
<dbReference type="InterPro" id="IPR013806">
    <property type="entry name" value="Kringle-like"/>
</dbReference>
<feature type="disulfide bond" evidence="5">
    <location>
        <begin position="700"/>
        <end position="709"/>
    </location>
</feature>
<dbReference type="InterPro" id="IPR001881">
    <property type="entry name" value="EGF-like_Ca-bd_dom"/>
</dbReference>
<dbReference type="Pfam" id="PF00092">
    <property type="entry name" value="VWA"/>
    <property type="match status" value="12"/>
</dbReference>
<keyword evidence="4" id="KW-0325">Glycoprotein</keyword>
<dbReference type="Pfam" id="PF00754">
    <property type="entry name" value="F5_F8_type_C"/>
    <property type="match status" value="2"/>
</dbReference>
<comment type="caution">
    <text evidence="6">Lacks conserved residue(s) required for the propagation of feature annotation.</text>
</comment>
<feature type="disulfide bond" evidence="5">
    <location>
        <begin position="1210"/>
        <end position="1219"/>
    </location>
</feature>
<feature type="disulfide bond" evidence="5">
    <location>
        <begin position="3128"/>
        <end position="3137"/>
    </location>
</feature>
<evidence type="ECO:0000256" key="6">
    <source>
        <dbReference type="PROSITE-ProRule" id="PRU00479"/>
    </source>
</evidence>
<dbReference type="Pfam" id="PF07645">
    <property type="entry name" value="EGF_CA"/>
    <property type="match status" value="5"/>
</dbReference>
<keyword evidence="12" id="KW-1185">Reference proteome</keyword>
<dbReference type="InterPro" id="IPR000421">
    <property type="entry name" value="FA58C"/>
</dbReference>
<feature type="disulfide bond" evidence="5">
    <location>
        <begin position="2865"/>
        <end position="2874"/>
    </location>
</feature>
<keyword evidence="3 5" id="KW-1015">Disulfide bond</keyword>
<dbReference type="Pfam" id="PF00008">
    <property type="entry name" value="EGF"/>
    <property type="match status" value="12"/>
</dbReference>
<feature type="domain" description="F5/8 type C" evidence="7">
    <location>
        <begin position="414"/>
        <end position="568"/>
    </location>
</feature>
<accession>A0ABN8NBP3</accession>
<feature type="domain" description="EGF-like" evidence="8">
    <location>
        <begin position="2799"/>
        <end position="2835"/>
    </location>
</feature>
<evidence type="ECO:0000256" key="5">
    <source>
        <dbReference type="PROSITE-ProRule" id="PRU00076"/>
    </source>
</evidence>
<feature type="domain" description="VWFA" evidence="9">
    <location>
        <begin position="1268"/>
        <end position="1446"/>
    </location>
</feature>
<feature type="disulfide bond" evidence="5">
    <location>
        <begin position="3428"/>
        <end position="3445"/>
    </location>
</feature>
<feature type="domain" description="EGF-like" evidence="8">
    <location>
        <begin position="179"/>
        <end position="215"/>
    </location>
</feature>
<keyword evidence="1 5" id="KW-0245">EGF-like domain</keyword>
<feature type="disulfide bond" evidence="5">
    <location>
        <begin position="2846"/>
        <end position="2863"/>
    </location>
</feature>
<feature type="domain" description="EGF-like" evidence="8">
    <location>
        <begin position="1223"/>
        <end position="1259"/>
    </location>
</feature>
<feature type="domain" description="EGF-like" evidence="8">
    <location>
        <begin position="2837"/>
        <end position="2875"/>
    </location>
</feature>
<dbReference type="InterPro" id="IPR009030">
    <property type="entry name" value="Growth_fac_rcpt_cys_sf"/>
</dbReference>
<feature type="disulfide bond" evidence="5">
    <location>
        <begin position="1475"/>
        <end position="1484"/>
    </location>
</feature>
<dbReference type="PROSITE" id="PS01186">
    <property type="entry name" value="EGF_2"/>
    <property type="match status" value="10"/>
</dbReference>
<dbReference type="PRINTS" id="PR00453">
    <property type="entry name" value="VWFADOMAIN"/>
</dbReference>
<dbReference type="InterPro" id="IPR013032">
    <property type="entry name" value="EGF-like_CS"/>
</dbReference>
<feature type="disulfide bond" evidence="5">
    <location>
        <begin position="643"/>
        <end position="660"/>
    </location>
</feature>
<dbReference type="InterPro" id="IPR049883">
    <property type="entry name" value="NOTCH1_EGF-like"/>
</dbReference>
<dbReference type="PROSITE" id="PS00022">
    <property type="entry name" value="EGF_1"/>
    <property type="match status" value="24"/>
</dbReference>
<dbReference type="PROSITE" id="PS50022">
    <property type="entry name" value="FA58C_3"/>
    <property type="match status" value="2"/>
</dbReference>
<feature type="domain" description="VWFA" evidence="9">
    <location>
        <begin position="1799"/>
        <end position="1978"/>
    </location>
</feature>
<dbReference type="InterPro" id="IPR000742">
    <property type="entry name" value="EGF"/>
</dbReference>
<feature type="domain" description="EGF-like" evidence="8">
    <location>
        <begin position="3459"/>
        <end position="3495"/>
    </location>
</feature>
<feature type="domain" description="VWFA" evidence="9">
    <location>
        <begin position="2060"/>
        <end position="2236"/>
    </location>
</feature>
<feature type="disulfide bond" evidence="5">
    <location>
        <begin position="2564"/>
        <end position="2573"/>
    </location>
</feature>
<feature type="disulfide bond" evidence="5">
    <location>
        <begin position="2265"/>
        <end position="2274"/>
    </location>
</feature>
<dbReference type="SUPFAM" id="SSF53300">
    <property type="entry name" value="vWA-like"/>
    <property type="match status" value="12"/>
</dbReference>
<feature type="disulfide bond" evidence="5">
    <location>
        <begin position="2825"/>
        <end position="2834"/>
    </location>
</feature>
<feature type="domain" description="EGF-like" evidence="8">
    <location>
        <begin position="674"/>
        <end position="710"/>
    </location>
</feature>
<dbReference type="PROSITE" id="PS51092">
    <property type="entry name" value="FN2_2"/>
    <property type="match status" value="1"/>
</dbReference>
<dbReference type="InterPro" id="IPR018097">
    <property type="entry name" value="EGF_Ca-bd_CS"/>
</dbReference>
<feature type="domain" description="EGF-like" evidence="8">
    <location>
        <begin position="2240"/>
        <end position="2275"/>
    </location>
</feature>
<feature type="disulfide bond" evidence="5">
    <location>
        <begin position="921"/>
        <end position="930"/>
    </location>
</feature>
<dbReference type="InterPro" id="IPR000152">
    <property type="entry name" value="EGF-type_Asp/Asn_hydroxyl_site"/>
</dbReference>
<feature type="disulfide bond" evidence="5">
    <location>
        <begin position="2244"/>
        <end position="2254"/>
    </location>
</feature>
<feature type="domain" description="VWFA" evidence="9">
    <location>
        <begin position="3195"/>
        <end position="3379"/>
    </location>
</feature>
<name>A0ABN8NBP3_9CNID</name>
<feature type="domain" description="EGF-like" evidence="8">
    <location>
        <begin position="1974"/>
        <end position="2010"/>
    </location>
</feature>
<evidence type="ECO:0000259" key="9">
    <source>
        <dbReference type="PROSITE" id="PS50234"/>
    </source>
</evidence>
<feature type="disulfide bond" evidence="5">
    <location>
        <begin position="1515"/>
        <end position="1524"/>
    </location>
</feature>
<feature type="domain" description="VWFA" evidence="9">
    <location>
        <begin position="719"/>
        <end position="890"/>
    </location>
</feature>
<organism evidence="11 12">
    <name type="scientific">Porites lobata</name>
    <dbReference type="NCBI Taxonomy" id="104759"/>
    <lineage>
        <taxon>Eukaryota</taxon>
        <taxon>Metazoa</taxon>
        <taxon>Cnidaria</taxon>
        <taxon>Anthozoa</taxon>
        <taxon>Hexacorallia</taxon>
        <taxon>Scleractinia</taxon>
        <taxon>Fungiina</taxon>
        <taxon>Poritidae</taxon>
        <taxon>Porites</taxon>
    </lineage>
</organism>
<feature type="domain" description="VWFA" evidence="9">
    <location>
        <begin position="2620"/>
        <end position="2796"/>
    </location>
</feature>
<feature type="disulfide bond" evidence="5">
    <location>
        <begin position="1741"/>
        <end position="1750"/>
    </location>
</feature>
<feature type="domain" description="EGF-like" evidence="8">
    <location>
        <begin position="3688"/>
        <end position="3724"/>
    </location>
</feature>
<dbReference type="SMART" id="SM00179">
    <property type="entry name" value="EGF_CA"/>
    <property type="match status" value="25"/>
</dbReference>
<dbReference type="Pfam" id="PF00040">
    <property type="entry name" value="fn2"/>
    <property type="match status" value="1"/>
</dbReference>
<dbReference type="SMART" id="SM00059">
    <property type="entry name" value="FN2"/>
    <property type="match status" value="1"/>
</dbReference>
<dbReference type="PANTHER" id="PTHR24020">
    <property type="entry name" value="COLLAGEN ALPHA"/>
    <property type="match status" value="1"/>
</dbReference>
<dbReference type="PROSITE" id="PS50026">
    <property type="entry name" value="EGF_3"/>
    <property type="match status" value="26"/>
</dbReference>
<dbReference type="SMART" id="SM00181">
    <property type="entry name" value="EGF"/>
    <property type="match status" value="27"/>
</dbReference>
<dbReference type="SUPFAM" id="SSF57184">
    <property type="entry name" value="Growth factor receptor domain"/>
    <property type="match status" value="2"/>
</dbReference>
<keyword evidence="2" id="KW-0677">Repeat</keyword>
<dbReference type="PANTHER" id="PTHR24020:SF20">
    <property type="entry name" value="PH DOMAIN-CONTAINING PROTEIN"/>
    <property type="match status" value="1"/>
</dbReference>
<dbReference type="InterPro" id="IPR036465">
    <property type="entry name" value="vWFA_dom_sf"/>
</dbReference>
<feature type="disulfide bond" evidence="5">
    <location>
        <begin position="1249"/>
        <end position="1258"/>
    </location>
</feature>
<feature type="domain" description="EGF-like" evidence="8">
    <location>
        <begin position="2576"/>
        <end position="2612"/>
    </location>
</feature>